<dbReference type="GO" id="GO:0046872">
    <property type="term" value="F:metal ion binding"/>
    <property type="evidence" value="ECO:0007669"/>
    <property type="project" value="UniProtKB-KW"/>
</dbReference>
<dbReference type="Proteomes" id="UP000007271">
    <property type="component" value="Unassembled WGS sequence"/>
</dbReference>
<accession>J2Z6U3</accession>
<evidence type="ECO:0000256" key="1">
    <source>
        <dbReference type="ARBA" id="ARBA00001966"/>
    </source>
</evidence>
<comment type="similarity">
    <text evidence="3 11">Belongs to the iron-sulfur dependent L-serine dehydratase family.</text>
</comment>
<reference evidence="13 14" key="1">
    <citation type="submission" date="2012-05" db="EMBL/GenBank/DDBJ databases">
        <title>Complete Genome Sequence of Lactobacillus coryniformis CECT5711.</title>
        <authorList>
            <person name="Rodriguez J.M."/>
        </authorList>
    </citation>
    <scope>NUCLEOTIDE SEQUENCE [LARGE SCALE GENOMIC DNA]</scope>
    <source>
        <strain evidence="14">CECT5711</strain>
    </source>
</reference>
<dbReference type="PATRIC" id="fig|1185325.3.peg.843"/>
<dbReference type="InterPro" id="IPR005131">
    <property type="entry name" value="Ser_deHydtase_bsu"/>
</dbReference>
<dbReference type="GO" id="GO:0003941">
    <property type="term" value="F:L-serine ammonia-lyase activity"/>
    <property type="evidence" value="ECO:0007669"/>
    <property type="project" value="UniProtKB-UniRule"/>
</dbReference>
<evidence type="ECO:0000259" key="12">
    <source>
        <dbReference type="Pfam" id="PF03315"/>
    </source>
</evidence>
<protein>
    <recommendedName>
        <fullName evidence="11">L-serine dehydratase</fullName>
        <ecNumber evidence="11">4.3.1.17</ecNumber>
    </recommendedName>
</protein>
<keyword evidence="8 11" id="KW-0411">Iron-sulfur</keyword>
<keyword evidence="5 11" id="KW-0004">4Fe-4S</keyword>
<organism evidence="13 14">
    <name type="scientific">Loigolactobacillus coryniformis subsp. coryniformis CECT 5711</name>
    <dbReference type="NCBI Taxonomy" id="1185325"/>
    <lineage>
        <taxon>Bacteria</taxon>
        <taxon>Bacillati</taxon>
        <taxon>Bacillota</taxon>
        <taxon>Bacilli</taxon>
        <taxon>Lactobacillales</taxon>
        <taxon>Lactobacillaceae</taxon>
        <taxon>Loigolactobacillus</taxon>
    </lineage>
</organism>
<evidence type="ECO:0000256" key="9">
    <source>
        <dbReference type="ARBA" id="ARBA00023239"/>
    </source>
</evidence>
<evidence type="ECO:0000256" key="2">
    <source>
        <dbReference type="ARBA" id="ARBA00004742"/>
    </source>
</evidence>
<evidence type="ECO:0000256" key="3">
    <source>
        <dbReference type="ARBA" id="ARBA00008636"/>
    </source>
</evidence>
<sequence length="222" mass="24327">MERIKMAVNYKSVFDIIGPVMIGPSSSHTAGAVAIGRAANRIFHDTPTKVVIHYYESFAETHKGHGTDYAIISGILGFEPDDSRVPDAIPIAKKQGIDVTFIEEDGDSPIGHPNTAIIELSNAQRKVIVSGCSIGGGTIEIREIKMDGFDIKPKGPLPILLMQGRDDDHRAVSEKLAKVTSVNDEATYHTTTGTLYEYDLENRLKNHDLDDLAKDHSQIVYL</sequence>
<comment type="catalytic activity">
    <reaction evidence="10 11">
        <text>L-serine = pyruvate + NH4(+)</text>
        <dbReference type="Rhea" id="RHEA:19169"/>
        <dbReference type="ChEBI" id="CHEBI:15361"/>
        <dbReference type="ChEBI" id="CHEBI:28938"/>
        <dbReference type="ChEBI" id="CHEBI:33384"/>
        <dbReference type="EC" id="4.3.1.17"/>
    </reaction>
</comment>
<keyword evidence="7 11" id="KW-0408">Iron</keyword>
<dbReference type="Gene3D" id="3.30.1330.90">
    <property type="entry name" value="D-3-phosphoglycerate dehydrogenase, domain 3"/>
    <property type="match status" value="1"/>
</dbReference>
<evidence type="ECO:0000313" key="13">
    <source>
        <dbReference type="EMBL" id="EJN56248.1"/>
    </source>
</evidence>
<dbReference type="NCBIfam" id="TIGR00719">
    <property type="entry name" value="sda_beta"/>
    <property type="match status" value="1"/>
</dbReference>
<evidence type="ECO:0000256" key="8">
    <source>
        <dbReference type="ARBA" id="ARBA00023014"/>
    </source>
</evidence>
<evidence type="ECO:0000256" key="5">
    <source>
        <dbReference type="ARBA" id="ARBA00022485"/>
    </source>
</evidence>
<gene>
    <name evidence="13" type="ORF">A11Y_74565</name>
</gene>
<keyword evidence="6 11" id="KW-0479">Metal-binding</keyword>
<evidence type="ECO:0000313" key="14">
    <source>
        <dbReference type="Proteomes" id="UP000007271"/>
    </source>
</evidence>
<dbReference type="SUPFAM" id="SSF143548">
    <property type="entry name" value="Serine metabolism enzymes domain"/>
    <property type="match status" value="1"/>
</dbReference>
<evidence type="ECO:0000256" key="10">
    <source>
        <dbReference type="ARBA" id="ARBA00049406"/>
    </source>
</evidence>
<dbReference type="PANTHER" id="PTHR30182">
    <property type="entry name" value="L-SERINE DEHYDRATASE"/>
    <property type="match status" value="1"/>
</dbReference>
<evidence type="ECO:0000256" key="6">
    <source>
        <dbReference type="ARBA" id="ARBA00022723"/>
    </source>
</evidence>
<dbReference type="GO" id="GO:0051539">
    <property type="term" value="F:4 iron, 4 sulfur cluster binding"/>
    <property type="evidence" value="ECO:0007669"/>
    <property type="project" value="UniProtKB-UniRule"/>
</dbReference>
<name>J2Z6U3_9LACO</name>
<dbReference type="PANTHER" id="PTHR30182:SF12">
    <property type="entry name" value="L-SERINE DEHYDRATASE, BETA CHAIN-RELATED"/>
    <property type="match status" value="1"/>
</dbReference>
<dbReference type="AlphaFoldDB" id="J2Z6U3"/>
<dbReference type="EMBL" id="AKFP01000014">
    <property type="protein sequence ID" value="EJN56248.1"/>
    <property type="molecule type" value="Genomic_DNA"/>
</dbReference>
<evidence type="ECO:0000256" key="11">
    <source>
        <dbReference type="RuleBase" id="RU366059"/>
    </source>
</evidence>
<evidence type="ECO:0000256" key="4">
    <source>
        <dbReference type="ARBA" id="ARBA00022432"/>
    </source>
</evidence>
<comment type="caution">
    <text evidence="13">The sequence shown here is derived from an EMBL/GenBank/DDBJ whole genome shotgun (WGS) entry which is preliminary data.</text>
</comment>
<keyword evidence="9 11" id="KW-0456">Lyase</keyword>
<dbReference type="Pfam" id="PF03315">
    <property type="entry name" value="SDH_beta"/>
    <property type="match status" value="1"/>
</dbReference>
<dbReference type="InterPro" id="IPR051318">
    <property type="entry name" value="Fe-S_L-Ser"/>
</dbReference>
<keyword evidence="4 11" id="KW-0312">Gluconeogenesis</keyword>
<comment type="pathway">
    <text evidence="2">Carbohydrate biosynthesis; gluconeogenesis.</text>
</comment>
<feature type="domain" description="Serine dehydratase beta chain" evidence="12">
    <location>
        <begin position="12"/>
        <end position="90"/>
    </location>
</feature>
<proteinExistence type="inferred from homology"/>
<dbReference type="FunFam" id="3.30.1330.90:FF:000004">
    <property type="entry name" value="L-serine dehydratase, iron-sulfur-dependent subunit beta"/>
    <property type="match status" value="1"/>
</dbReference>
<dbReference type="STRING" id="1185325.A11Y_74565"/>
<dbReference type="EC" id="4.3.1.17" evidence="11"/>
<dbReference type="InterPro" id="IPR004643">
    <property type="entry name" value="Fe-S_L-Ser_bsu"/>
</dbReference>
<dbReference type="GO" id="GO:0006094">
    <property type="term" value="P:gluconeogenesis"/>
    <property type="evidence" value="ECO:0007669"/>
    <property type="project" value="UniProtKB-KW"/>
</dbReference>
<dbReference type="InterPro" id="IPR029009">
    <property type="entry name" value="ASB_dom_sf"/>
</dbReference>
<comment type="cofactor">
    <cofactor evidence="1 11">
        <name>[4Fe-4S] cluster</name>
        <dbReference type="ChEBI" id="CHEBI:49883"/>
    </cofactor>
</comment>
<evidence type="ECO:0000256" key="7">
    <source>
        <dbReference type="ARBA" id="ARBA00023004"/>
    </source>
</evidence>